<evidence type="ECO:0000256" key="5">
    <source>
        <dbReference type="ARBA" id="ARBA00022692"/>
    </source>
</evidence>
<dbReference type="PANTHER" id="PTHR21716">
    <property type="entry name" value="TRANSMEMBRANE PROTEIN"/>
    <property type="match status" value="1"/>
</dbReference>
<proteinExistence type="inferred from homology"/>
<gene>
    <name evidence="9" type="ORF">NRE15_00250</name>
</gene>
<comment type="subcellular location">
    <subcellularLocation>
        <location evidence="1">Cell membrane</location>
        <topology evidence="1">Multi-pass membrane protein</topology>
    </subcellularLocation>
</comment>
<dbReference type="EMBL" id="CP102453">
    <property type="protein sequence ID" value="UUX34136.1"/>
    <property type="molecule type" value="Genomic_DNA"/>
</dbReference>
<evidence type="ECO:0000256" key="2">
    <source>
        <dbReference type="ARBA" id="ARBA00009773"/>
    </source>
</evidence>
<keyword evidence="6 8" id="KW-1133">Transmembrane helix</keyword>
<protein>
    <submittedName>
        <fullName evidence="9">AI-2E family transporter</fullName>
    </submittedName>
</protein>
<evidence type="ECO:0000256" key="3">
    <source>
        <dbReference type="ARBA" id="ARBA00022448"/>
    </source>
</evidence>
<feature type="transmembrane region" description="Helical" evidence="8">
    <location>
        <begin position="7"/>
        <end position="25"/>
    </location>
</feature>
<dbReference type="PANTHER" id="PTHR21716:SF53">
    <property type="entry name" value="PERMEASE PERM-RELATED"/>
    <property type="match status" value="1"/>
</dbReference>
<keyword evidence="4" id="KW-1003">Cell membrane</keyword>
<evidence type="ECO:0000256" key="4">
    <source>
        <dbReference type="ARBA" id="ARBA00022475"/>
    </source>
</evidence>
<keyword evidence="7 8" id="KW-0472">Membrane</keyword>
<dbReference type="RefSeq" id="WP_313793639.1">
    <property type="nucleotide sequence ID" value="NZ_CP102453.1"/>
</dbReference>
<name>A0ABY5P5X2_9LACT</name>
<accession>A0ABY5P5X2</accession>
<feature type="transmembrane region" description="Helical" evidence="8">
    <location>
        <begin position="295"/>
        <end position="314"/>
    </location>
</feature>
<comment type="similarity">
    <text evidence="2">Belongs to the autoinducer-2 exporter (AI-2E) (TC 2.A.86) family.</text>
</comment>
<feature type="transmembrane region" description="Helical" evidence="8">
    <location>
        <begin position="169"/>
        <end position="191"/>
    </location>
</feature>
<dbReference type="Proteomes" id="UP001315967">
    <property type="component" value="Chromosome"/>
</dbReference>
<dbReference type="InterPro" id="IPR002549">
    <property type="entry name" value="AI-2E-like"/>
</dbReference>
<keyword evidence="10" id="KW-1185">Reference proteome</keyword>
<evidence type="ECO:0000256" key="8">
    <source>
        <dbReference type="SAM" id="Phobius"/>
    </source>
</evidence>
<keyword evidence="3" id="KW-0813">Transport</keyword>
<dbReference type="Pfam" id="PF01594">
    <property type="entry name" value="AI-2E_transport"/>
    <property type="match status" value="1"/>
</dbReference>
<feature type="transmembrane region" description="Helical" evidence="8">
    <location>
        <begin position="77"/>
        <end position="100"/>
    </location>
</feature>
<evidence type="ECO:0000256" key="1">
    <source>
        <dbReference type="ARBA" id="ARBA00004651"/>
    </source>
</evidence>
<evidence type="ECO:0000313" key="10">
    <source>
        <dbReference type="Proteomes" id="UP001315967"/>
    </source>
</evidence>
<feature type="transmembrane region" description="Helical" evidence="8">
    <location>
        <begin position="231"/>
        <end position="255"/>
    </location>
</feature>
<evidence type="ECO:0000256" key="7">
    <source>
        <dbReference type="ARBA" id="ARBA00023136"/>
    </source>
</evidence>
<feature type="transmembrane region" description="Helical" evidence="8">
    <location>
        <begin position="326"/>
        <end position="359"/>
    </location>
</feature>
<organism evidence="9 10">
    <name type="scientific">Fundicoccus culcitae</name>
    <dbReference type="NCBI Taxonomy" id="2969821"/>
    <lineage>
        <taxon>Bacteria</taxon>
        <taxon>Bacillati</taxon>
        <taxon>Bacillota</taxon>
        <taxon>Bacilli</taxon>
        <taxon>Lactobacillales</taxon>
        <taxon>Aerococcaceae</taxon>
        <taxon>Fundicoccus</taxon>
    </lineage>
</organism>
<sequence>MKKNEKITIFNIVLVMIGLLIIIHWSTIIGYIGVIWTVIFPVILGGMIAFVINLLMKRIENILYPNYKNKLAEVTRRPLAILLSFAIILLVISVIVMLVVPQLISAVSTLVDVLPEVVANLVSWLEGQEDLIPIINEYTSNIDWQSILSDIISAGNEVFQRIASSSVSILTTSVSAVTNIVLALMFSLYILMSKEKLGQQFNDMLEAYLPTGVRNLVLNIFTLMNYIFSKFISGTVIEAVILGLLVTIGLSILQIPYATMLGVLQGTLAFIPMIGAFVAGAVGFIILLSVSPTQAVVFLIFVIIVQQLEGDFIYPRVVGDSIGLPGMWVLFAVTIGGGLFGITGMLIGVPTVATIYSLIEIDIRYRKQVKKSLVNDNRLDKNKTEIKLLNPLRKELLTATEIKALQ</sequence>
<feature type="transmembrane region" description="Helical" evidence="8">
    <location>
        <begin position="31"/>
        <end position="56"/>
    </location>
</feature>
<feature type="transmembrane region" description="Helical" evidence="8">
    <location>
        <begin position="267"/>
        <end position="288"/>
    </location>
</feature>
<reference evidence="9 10" key="1">
    <citation type="submission" date="2022-08" db="EMBL/GenBank/DDBJ databases">
        <title>Aerococcaceae sp. nov isolated from spoiled eye mask.</title>
        <authorList>
            <person name="Zhou G."/>
            <person name="Xie X.-B."/>
            <person name="Shi Q.-S."/>
            <person name="Wang Y.-S."/>
            <person name="Wen X."/>
            <person name="Peng H."/>
            <person name="Yang X.-J."/>
            <person name="Tao H.-B."/>
            <person name="Huang X.-M."/>
        </authorList>
    </citation>
    <scope>NUCLEOTIDE SEQUENCE [LARGE SCALE GENOMIC DNA]</scope>
    <source>
        <strain evidence="10">DM20194951</strain>
    </source>
</reference>
<keyword evidence="5 8" id="KW-0812">Transmembrane</keyword>
<evidence type="ECO:0000313" key="9">
    <source>
        <dbReference type="EMBL" id="UUX34136.1"/>
    </source>
</evidence>
<evidence type="ECO:0000256" key="6">
    <source>
        <dbReference type="ARBA" id="ARBA00022989"/>
    </source>
</evidence>